<evidence type="ECO:0000313" key="2">
    <source>
        <dbReference type="EMBL" id="GAA0751632.1"/>
    </source>
</evidence>
<dbReference type="Pfam" id="PF16137">
    <property type="entry name" value="DUF4845"/>
    <property type="match status" value="1"/>
</dbReference>
<keyword evidence="1" id="KW-0812">Transmembrane</keyword>
<dbReference type="EMBL" id="BAAAEW010000014">
    <property type="protein sequence ID" value="GAA0751632.1"/>
    <property type="molecule type" value="Genomic_DNA"/>
</dbReference>
<organism evidence="2 3">
    <name type="scientific">Ideonella azotifigens</name>
    <dbReference type="NCBI Taxonomy" id="513160"/>
    <lineage>
        <taxon>Bacteria</taxon>
        <taxon>Pseudomonadati</taxon>
        <taxon>Pseudomonadota</taxon>
        <taxon>Betaproteobacteria</taxon>
        <taxon>Burkholderiales</taxon>
        <taxon>Sphaerotilaceae</taxon>
        <taxon>Ideonella</taxon>
    </lineage>
</organism>
<name>A0ABN1K0Y0_9BURK</name>
<protein>
    <recommendedName>
        <fullName evidence="4">DUF4845 domain-containing protein</fullName>
    </recommendedName>
</protein>
<sequence>MTKGDMATASMIRAPRAAGAARQRGISFLGMVFLAIIIAFVGVVAIKVLPTLNEYFTIRRAVQKIADSGASSVPEIRRAFETQKQIEYSISDIGGGDLEIDTTGDKVKIRFAYDKEVEIMDPVFLLIKYRGGNR</sequence>
<reference evidence="2 3" key="1">
    <citation type="journal article" date="2019" name="Int. J. Syst. Evol. Microbiol.">
        <title>The Global Catalogue of Microorganisms (GCM) 10K type strain sequencing project: providing services to taxonomists for standard genome sequencing and annotation.</title>
        <authorList>
            <consortium name="The Broad Institute Genomics Platform"/>
            <consortium name="The Broad Institute Genome Sequencing Center for Infectious Disease"/>
            <person name="Wu L."/>
            <person name="Ma J."/>
        </authorList>
    </citation>
    <scope>NUCLEOTIDE SEQUENCE [LARGE SCALE GENOMIC DNA]</scope>
    <source>
        <strain evidence="2 3">JCM 15503</strain>
    </source>
</reference>
<keyword evidence="1" id="KW-0472">Membrane</keyword>
<evidence type="ECO:0008006" key="4">
    <source>
        <dbReference type="Google" id="ProtNLM"/>
    </source>
</evidence>
<accession>A0ABN1K0Y0</accession>
<dbReference type="InterPro" id="IPR032314">
    <property type="entry name" value="DUF4845"/>
</dbReference>
<dbReference type="Proteomes" id="UP001500279">
    <property type="component" value="Unassembled WGS sequence"/>
</dbReference>
<comment type="caution">
    <text evidence="2">The sequence shown here is derived from an EMBL/GenBank/DDBJ whole genome shotgun (WGS) entry which is preliminary data.</text>
</comment>
<gene>
    <name evidence="2" type="ORF">GCM10009107_24600</name>
</gene>
<keyword evidence="1" id="KW-1133">Transmembrane helix</keyword>
<evidence type="ECO:0000313" key="3">
    <source>
        <dbReference type="Proteomes" id="UP001500279"/>
    </source>
</evidence>
<feature type="transmembrane region" description="Helical" evidence="1">
    <location>
        <begin position="26"/>
        <end position="49"/>
    </location>
</feature>
<proteinExistence type="predicted"/>
<keyword evidence="3" id="KW-1185">Reference proteome</keyword>
<evidence type="ECO:0000256" key="1">
    <source>
        <dbReference type="SAM" id="Phobius"/>
    </source>
</evidence>